<dbReference type="AlphaFoldDB" id="A0A9Q0MGM0"/>
<feature type="transmembrane region" description="Helical" evidence="2">
    <location>
        <begin position="20"/>
        <end position="41"/>
    </location>
</feature>
<evidence type="ECO:0000313" key="4">
    <source>
        <dbReference type="Proteomes" id="UP001142055"/>
    </source>
</evidence>
<feature type="compositionally biased region" description="Polar residues" evidence="1">
    <location>
        <begin position="507"/>
        <end position="524"/>
    </location>
</feature>
<feature type="transmembrane region" description="Helical" evidence="2">
    <location>
        <begin position="252"/>
        <end position="272"/>
    </location>
</feature>
<feature type="compositionally biased region" description="Polar residues" evidence="1">
    <location>
        <begin position="559"/>
        <end position="571"/>
    </location>
</feature>
<name>A0A9Q0MGM0_BLOTA</name>
<keyword evidence="4" id="KW-1185">Reference proteome</keyword>
<keyword evidence="2" id="KW-0472">Membrane</keyword>
<feature type="compositionally biased region" description="Polar residues" evidence="1">
    <location>
        <begin position="465"/>
        <end position="476"/>
    </location>
</feature>
<evidence type="ECO:0000256" key="2">
    <source>
        <dbReference type="SAM" id="Phobius"/>
    </source>
</evidence>
<feature type="compositionally biased region" description="Low complexity" evidence="1">
    <location>
        <begin position="446"/>
        <end position="458"/>
    </location>
</feature>
<reference evidence="3" key="1">
    <citation type="submission" date="2022-12" db="EMBL/GenBank/DDBJ databases">
        <title>Genome assemblies of Blomia tropicalis.</title>
        <authorList>
            <person name="Cui Y."/>
        </authorList>
    </citation>
    <scope>NUCLEOTIDE SEQUENCE</scope>
    <source>
        <tissue evidence="3">Adult mites</tissue>
    </source>
</reference>
<sequence length="594" mass="68482">MENNDIDSIVPILLEYMNVPIVLIMGTFLLIVFFTVIRIGCWSELNSNIITFYDDANAFNYHYQYIVRLLYGPKSTTFDESTTTIYVEIEHSIKRIVKIPFTPSTMNEYSLYKGYRSAKLFIRTRERYSNIRNSLLYHNGRGSIVIVAVELQDVNEENSIASSIQSPIYGMTEKANTLTSYPFGMEQPTELENDIRPTRNVTIGETIYFLYSTINCLFLLVMLLMKHYCTGLNQADNRKYCLLDKTIELGSYAGMGAFAFFVITLIPFRLLVKLYFYHQLGRGCSQFFRTTYLTLIVGVGISCGITCGQYSFNDFYEKEVNRYHPKWLPWIVFSIATGFGLFILLISIGVTIPLAVYLQFIVLPENDQSFWNNLPIRGRTETQTTTSNDRTVLRKYKSKKALLEAKSYIEEVGDYQQKRVEEIKLQNKNLNRMKKRRKSETPNRMKQSLSSSSKMTSKSGHKSDQSSYGDLNKQNRNSLSNSLYNCQHKVRSISNFQFEDDEDDQEPNCSTPKGSQSDNTGSTKNKSKPRNNNKFDDNNNDNSKESKRQQQQKVKSEYDNASTLQNGGKSSENYFQTMCRITRVKSVSQYIDKV</sequence>
<feature type="transmembrane region" description="Helical" evidence="2">
    <location>
        <begin position="332"/>
        <end position="358"/>
    </location>
</feature>
<gene>
    <name evidence="3" type="ORF">RDWZM_004116</name>
</gene>
<protein>
    <submittedName>
        <fullName evidence="3">Uncharacterized protein</fullName>
    </submittedName>
</protein>
<keyword evidence="2" id="KW-1133">Transmembrane helix</keyword>
<dbReference type="Proteomes" id="UP001142055">
    <property type="component" value="Chromosome 1"/>
</dbReference>
<dbReference type="EMBL" id="JAPWDV010000001">
    <property type="protein sequence ID" value="KAJ6225571.1"/>
    <property type="molecule type" value="Genomic_DNA"/>
</dbReference>
<evidence type="ECO:0000313" key="3">
    <source>
        <dbReference type="EMBL" id="KAJ6225571.1"/>
    </source>
</evidence>
<feature type="transmembrane region" description="Helical" evidence="2">
    <location>
        <begin position="206"/>
        <end position="225"/>
    </location>
</feature>
<organism evidence="3 4">
    <name type="scientific">Blomia tropicalis</name>
    <name type="common">Mite</name>
    <dbReference type="NCBI Taxonomy" id="40697"/>
    <lineage>
        <taxon>Eukaryota</taxon>
        <taxon>Metazoa</taxon>
        <taxon>Ecdysozoa</taxon>
        <taxon>Arthropoda</taxon>
        <taxon>Chelicerata</taxon>
        <taxon>Arachnida</taxon>
        <taxon>Acari</taxon>
        <taxon>Acariformes</taxon>
        <taxon>Sarcoptiformes</taxon>
        <taxon>Astigmata</taxon>
        <taxon>Glycyphagoidea</taxon>
        <taxon>Echimyopodidae</taxon>
        <taxon>Blomia</taxon>
    </lineage>
</organism>
<proteinExistence type="predicted"/>
<evidence type="ECO:0000256" key="1">
    <source>
        <dbReference type="SAM" id="MobiDB-lite"/>
    </source>
</evidence>
<accession>A0A9Q0MGM0</accession>
<feature type="transmembrane region" description="Helical" evidence="2">
    <location>
        <begin position="292"/>
        <end position="312"/>
    </location>
</feature>
<feature type="compositionally biased region" description="Basic and acidic residues" evidence="1">
    <location>
        <begin position="533"/>
        <end position="558"/>
    </location>
</feature>
<keyword evidence="2" id="KW-0812">Transmembrane</keyword>
<comment type="caution">
    <text evidence="3">The sequence shown here is derived from an EMBL/GenBank/DDBJ whole genome shotgun (WGS) entry which is preliminary data.</text>
</comment>
<feature type="region of interest" description="Disordered" evidence="1">
    <location>
        <begin position="426"/>
        <end position="476"/>
    </location>
</feature>
<feature type="region of interest" description="Disordered" evidence="1">
    <location>
        <begin position="499"/>
        <end position="571"/>
    </location>
</feature>